<evidence type="ECO:0000313" key="13">
    <source>
        <dbReference type="Proteomes" id="UP000178911"/>
    </source>
</evidence>
<evidence type="ECO:0000256" key="10">
    <source>
        <dbReference type="RuleBase" id="RU003421"/>
    </source>
</evidence>
<dbReference type="Proteomes" id="UP000178911">
    <property type="component" value="Unassembled WGS sequence"/>
</dbReference>
<dbReference type="Gene3D" id="3.40.50.1820">
    <property type="entry name" value="alpha/beta hydrolase"/>
    <property type="match status" value="1"/>
</dbReference>
<dbReference type="STRING" id="1802695.A3A13_00835"/>
<dbReference type="PANTHER" id="PTHR43722">
    <property type="entry name" value="PROLINE IMINOPEPTIDASE"/>
    <property type="match status" value="1"/>
</dbReference>
<dbReference type="InterPro" id="IPR002410">
    <property type="entry name" value="Peptidase_S33"/>
</dbReference>
<evidence type="ECO:0000256" key="6">
    <source>
        <dbReference type="ARBA" id="ARBA00022670"/>
    </source>
</evidence>
<dbReference type="SUPFAM" id="SSF53474">
    <property type="entry name" value="alpha/beta-Hydrolases"/>
    <property type="match status" value="1"/>
</dbReference>
<evidence type="ECO:0000313" key="12">
    <source>
        <dbReference type="EMBL" id="OGN24608.1"/>
    </source>
</evidence>
<organism evidence="12 13">
    <name type="scientific">Candidatus Yanofskybacteria bacterium RIFCSPLOWO2_01_FULL_43_22</name>
    <dbReference type="NCBI Taxonomy" id="1802695"/>
    <lineage>
        <taxon>Bacteria</taxon>
        <taxon>Candidatus Yanofskyibacteriota</taxon>
    </lineage>
</organism>
<accession>A0A1F8GIR7</accession>
<comment type="catalytic activity">
    <reaction evidence="1 8 10">
        <text>Release of N-terminal proline from a peptide.</text>
        <dbReference type="EC" id="3.4.11.5"/>
    </reaction>
</comment>
<evidence type="ECO:0000259" key="11">
    <source>
        <dbReference type="Pfam" id="PF00561"/>
    </source>
</evidence>
<feature type="active site" description="Proton donor" evidence="9">
    <location>
        <position position="304"/>
    </location>
</feature>
<feature type="active site" description="Nucleophile" evidence="9">
    <location>
        <position position="111"/>
    </location>
</feature>
<proteinExistence type="inferred from homology"/>
<evidence type="ECO:0000256" key="4">
    <source>
        <dbReference type="ARBA" id="ARBA00022438"/>
    </source>
</evidence>
<evidence type="ECO:0000256" key="7">
    <source>
        <dbReference type="ARBA" id="ARBA00022801"/>
    </source>
</evidence>
<keyword evidence="6 8" id="KW-0645">Protease</keyword>
<feature type="active site" evidence="9">
    <location>
        <position position="272"/>
    </location>
</feature>
<dbReference type="InterPro" id="IPR000073">
    <property type="entry name" value="AB_hydrolase_1"/>
</dbReference>
<protein>
    <recommendedName>
        <fullName evidence="8 10">Proline iminopeptidase</fullName>
        <shortName evidence="8">PIP</shortName>
        <ecNumber evidence="8 10">3.4.11.5</ecNumber>
    </recommendedName>
    <alternativeName>
        <fullName evidence="8">Prolyl aminopeptidase</fullName>
    </alternativeName>
</protein>
<dbReference type="PRINTS" id="PR00793">
    <property type="entry name" value="PROAMNOPTASE"/>
</dbReference>
<evidence type="ECO:0000256" key="2">
    <source>
        <dbReference type="ARBA" id="ARBA00004496"/>
    </source>
</evidence>
<evidence type="ECO:0000256" key="9">
    <source>
        <dbReference type="PIRSR" id="PIRSR006431-1"/>
    </source>
</evidence>
<dbReference type="GO" id="GO:0005737">
    <property type="term" value="C:cytoplasm"/>
    <property type="evidence" value="ECO:0007669"/>
    <property type="project" value="UniProtKB-SubCell"/>
</dbReference>
<comment type="similarity">
    <text evidence="3 8 10">Belongs to the peptidase S33 family.</text>
</comment>
<dbReference type="EMBL" id="MGKJ01000010">
    <property type="protein sequence ID" value="OGN24608.1"/>
    <property type="molecule type" value="Genomic_DNA"/>
</dbReference>
<evidence type="ECO:0000256" key="8">
    <source>
        <dbReference type="PIRNR" id="PIRNR006431"/>
    </source>
</evidence>
<gene>
    <name evidence="12" type="ORF">A3A13_00835</name>
</gene>
<dbReference type="GO" id="GO:0006508">
    <property type="term" value="P:proteolysis"/>
    <property type="evidence" value="ECO:0007669"/>
    <property type="project" value="UniProtKB-KW"/>
</dbReference>
<evidence type="ECO:0000256" key="5">
    <source>
        <dbReference type="ARBA" id="ARBA00022490"/>
    </source>
</evidence>
<keyword evidence="4 8" id="KW-0031">Aminopeptidase</keyword>
<comment type="caution">
    <text evidence="12">The sequence shown here is derived from an EMBL/GenBank/DDBJ whole genome shotgun (WGS) entry which is preliminary data.</text>
</comment>
<dbReference type="GO" id="GO:0004177">
    <property type="term" value="F:aminopeptidase activity"/>
    <property type="evidence" value="ECO:0007669"/>
    <property type="project" value="UniProtKB-UniRule"/>
</dbReference>
<dbReference type="AlphaFoldDB" id="A0A1F8GIR7"/>
<dbReference type="PRINTS" id="PR00111">
    <property type="entry name" value="ABHYDROLASE"/>
</dbReference>
<dbReference type="InterPro" id="IPR005944">
    <property type="entry name" value="Pro_iminopeptidase"/>
</dbReference>
<dbReference type="Pfam" id="PF00561">
    <property type="entry name" value="Abhydrolase_1"/>
    <property type="match status" value="1"/>
</dbReference>
<keyword evidence="7 8" id="KW-0378">Hydrolase</keyword>
<evidence type="ECO:0000256" key="1">
    <source>
        <dbReference type="ARBA" id="ARBA00001585"/>
    </source>
</evidence>
<keyword evidence="5 8" id="KW-0963">Cytoplasm</keyword>
<comment type="subcellular location">
    <subcellularLocation>
        <location evidence="2 8">Cytoplasm</location>
    </subcellularLocation>
</comment>
<sequence>MPKSLFPKIEPHKKGSLDTGDGHKVYFEECGNPDGIPILFFHGGPGAGCDAKDRRYFNPKKWRVILFDQRGCGRSRPLSKLDNNTTWHLIRDAKNILDKLGISKAVMFGGSWGSTMALTFAIVYPEMVSGLVLRGIFLGEPSEIDYSENGLIAQHFPRAWERFASVLRPDQRKNPLTAYYKEMTAETTSASRKRKLAYEWDRYEDAHLRLAPNRDEKIDKELRQYKPRDIKALSILELHYIANGCFFRRGFVLKNVKRIPNIPISIIHGEYDVICPPQSAHRLEKALVASGHTQVRTFYTFAGHSKSDPETQERLLSETELMYEKVKPR</sequence>
<dbReference type="NCBIfam" id="TIGR01249">
    <property type="entry name" value="pro_imino_pep_1"/>
    <property type="match status" value="1"/>
</dbReference>
<dbReference type="InterPro" id="IPR029058">
    <property type="entry name" value="AB_hydrolase_fold"/>
</dbReference>
<dbReference type="EC" id="3.4.11.5" evidence="8 10"/>
<dbReference type="PANTHER" id="PTHR43722:SF1">
    <property type="entry name" value="PROLINE IMINOPEPTIDASE"/>
    <property type="match status" value="1"/>
</dbReference>
<reference evidence="12 13" key="1">
    <citation type="journal article" date="2016" name="Nat. Commun.">
        <title>Thousands of microbial genomes shed light on interconnected biogeochemical processes in an aquifer system.</title>
        <authorList>
            <person name="Anantharaman K."/>
            <person name="Brown C.T."/>
            <person name="Hug L.A."/>
            <person name="Sharon I."/>
            <person name="Castelle C.J."/>
            <person name="Probst A.J."/>
            <person name="Thomas B.C."/>
            <person name="Singh A."/>
            <person name="Wilkins M.J."/>
            <person name="Karaoz U."/>
            <person name="Brodie E.L."/>
            <person name="Williams K.H."/>
            <person name="Hubbard S.S."/>
            <person name="Banfield J.F."/>
        </authorList>
    </citation>
    <scope>NUCLEOTIDE SEQUENCE [LARGE SCALE GENOMIC DNA]</scope>
</reference>
<feature type="domain" description="AB hydrolase-1" evidence="11">
    <location>
        <begin position="37"/>
        <end position="286"/>
    </location>
</feature>
<evidence type="ECO:0000256" key="3">
    <source>
        <dbReference type="ARBA" id="ARBA00010088"/>
    </source>
</evidence>
<dbReference type="PIRSF" id="PIRSF006431">
    <property type="entry name" value="Pept_S33"/>
    <property type="match status" value="1"/>
</dbReference>
<name>A0A1F8GIR7_9BACT</name>